<proteinExistence type="predicted"/>
<protein>
    <recommendedName>
        <fullName evidence="3">DUF3052 domain-containing protein</fullName>
    </recommendedName>
</protein>
<evidence type="ECO:0008006" key="3">
    <source>
        <dbReference type="Google" id="ProtNLM"/>
    </source>
</evidence>
<dbReference type="Proteomes" id="UP000529783">
    <property type="component" value="Unassembled WGS sequence"/>
</dbReference>
<name>A0A7Y9JKJ3_9ACTN</name>
<organism evidence="1 2">
    <name type="scientific">Actinomadura luteofluorescens</name>
    <dbReference type="NCBI Taxonomy" id="46163"/>
    <lineage>
        <taxon>Bacteria</taxon>
        <taxon>Bacillati</taxon>
        <taxon>Actinomycetota</taxon>
        <taxon>Actinomycetes</taxon>
        <taxon>Streptosporangiales</taxon>
        <taxon>Thermomonosporaceae</taxon>
        <taxon>Actinomadura</taxon>
    </lineage>
</organism>
<evidence type="ECO:0000313" key="2">
    <source>
        <dbReference type="Proteomes" id="UP000529783"/>
    </source>
</evidence>
<dbReference type="RefSeq" id="WP_179848036.1">
    <property type="nucleotide sequence ID" value="NZ_JACCBA010000001.1"/>
</dbReference>
<sequence>MSASTQSGGYSSTPLAQKIGIKPGHTIHLLHRPAGWAIPDLPGGCTIAGGSPSKADTTIAFYRSLSSLRSDASGMAAELGDQAMLWIAWPRRAAGHQSDITENLVRDLFLPHGIVDVKVATLGEDWSGLKFVRRLENRKRS</sequence>
<reference evidence="1 2" key="1">
    <citation type="submission" date="2020-07" db="EMBL/GenBank/DDBJ databases">
        <title>Sequencing the genomes of 1000 actinobacteria strains.</title>
        <authorList>
            <person name="Klenk H.-P."/>
        </authorList>
    </citation>
    <scope>NUCLEOTIDE SEQUENCE [LARGE SCALE GENOMIC DNA]</scope>
    <source>
        <strain evidence="1 2">DSM 40398</strain>
    </source>
</reference>
<accession>A0A7Y9JKJ3</accession>
<keyword evidence="2" id="KW-1185">Reference proteome</keyword>
<gene>
    <name evidence="1" type="ORF">BJY14_007681</name>
</gene>
<evidence type="ECO:0000313" key="1">
    <source>
        <dbReference type="EMBL" id="NYD51698.1"/>
    </source>
</evidence>
<comment type="caution">
    <text evidence="1">The sequence shown here is derived from an EMBL/GenBank/DDBJ whole genome shotgun (WGS) entry which is preliminary data.</text>
</comment>
<dbReference type="AlphaFoldDB" id="A0A7Y9JKJ3"/>
<dbReference type="EMBL" id="JACCBA010000001">
    <property type="protein sequence ID" value="NYD51698.1"/>
    <property type="molecule type" value="Genomic_DNA"/>
</dbReference>